<keyword evidence="13" id="KW-1185">Reference proteome</keyword>
<evidence type="ECO:0000256" key="1">
    <source>
        <dbReference type="ARBA" id="ARBA00004339"/>
    </source>
</evidence>
<evidence type="ECO:0000256" key="8">
    <source>
        <dbReference type="ARBA" id="ARBA00023136"/>
    </source>
</evidence>
<dbReference type="InterPro" id="IPR003921">
    <property type="entry name" value="Cell_synth_C"/>
</dbReference>
<evidence type="ECO:0000256" key="9">
    <source>
        <dbReference type="ARBA" id="ARBA00023237"/>
    </source>
</evidence>
<dbReference type="GO" id="GO:0030244">
    <property type="term" value="P:cellulose biosynthetic process"/>
    <property type="evidence" value="ECO:0007669"/>
    <property type="project" value="UniProtKB-KW"/>
</dbReference>
<comment type="similarity">
    <text evidence="3">Belongs to the AcsC/BcsC family.</text>
</comment>
<dbReference type="Pfam" id="PF05420">
    <property type="entry name" value="BCSC_C"/>
    <property type="match status" value="1"/>
</dbReference>
<evidence type="ECO:0000313" key="13">
    <source>
        <dbReference type="Proteomes" id="UP000540556"/>
    </source>
</evidence>
<evidence type="ECO:0000256" key="7">
    <source>
        <dbReference type="ARBA" id="ARBA00022916"/>
    </source>
</evidence>
<keyword evidence="9" id="KW-0998">Cell outer membrane</keyword>
<proteinExistence type="inferred from homology"/>
<comment type="pathway">
    <text evidence="2">Glycan metabolism; bacterial cellulose biosynthesis.</text>
</comment>
<protein>
    <submittedName>
        <fullName evidence="12">Tetratricopeptide repeat protein</fullName>
    </submittedName>
</protein>
<keyword evidence="6 10" id="KW-0802">TPR repeat</keyword>
<dbReference type="Pfam" id="PF13432">
    <property type="entry name" value="TPR_16"/>
    <property type="match status" value="1"/>
</dbReference>
<organism evidence="12 13">
    <name type="scientific">Gluconacetobacter takamatsuzukensis</name>
    <dbReference type="NCBI Taxonomy" id="1286190"/>
    <lineage>
        <taxon>Bacteria</taxon>
        <taxon>Pseudomonadati</taxon>
        <taxon>Pseudomonadota</taxon>
        <taxon>Alphaproteobacteria</taxon>
        <taxon>Acetobacterales</taxon>
        <taxon>Acetobacteraceae</taxon>
        <taxon>Gluconacetobacter</taxon>
    </lineage>
</organism>
<dbReference type="InterPro" id="IPR019734">
    <property type="entry name" value="TPR_rpt"/>
</dbReference>
<dbReference type="RefSeq" id="WP_182950058.1">
    <property type="nucleotide sequence ID" value="NZ_JABEQK010000007.1"/>
</dbReference>
<dbReference type="UniPathway" id="UPA00694"/>
<comment type="caution">
    <text evidence="12">The sequence shown here is derived from an EMBL/GenBank/DDBJ whole genome shotgun (WGS) entry which is preliminary data.</text>
</comment>
<dbReference type="InterPro" id="IPR008410">
    <property type="entry name" value="BCSC_C"/>
</dbReference>
<reference evidence="12 13" key="1">
    <citation type="submission" date="2020-04" db="EMBL/GenBank/DDBJ databases">
        <title>Description of novel Gluconacetobacter.</title>
        <authorList>
            <person name="Sombolestani A."/>
        </authorList>
    </citation>
    <scope>NUCLEOTIDE SEQUENCE [LARGE SCALE GENOMIC DNA]</scope>
    <source>
        <strain evidence="12 13">LMG 27800</strain>
    </source>
</reference>
<evidence type="ECO:0000256" key="5">
    <source>
        <dbReference type="ARBA" id="ARBA00022737"/>
    </source>
</evidence>
<dbReference type="PANTHER" id="PTHR45586">
    <property type="entry name" value="TPR REPEAT-CONTAINING PROTEIN PA4667"/>
    <property type="match status" value="1"/>
</dbReference>
<feature type="domain" description="Cellulose synthase operon C C-terminal" evidence="11">
    <location>
        <begin position="897"/>
        <end position="1231"/>
    </location>
</feature>
<dbReference type="AlphaFoldDB" id="A0A7W4PRJ4"/>
<dbReference type="GO" id="GO:0006011">
    <property type="term" value="P:UDP-alpha-D-glucose metabolic process"/>
    <property type="evidence" value="ECO:0007669"/>
    <property type="project" value="InterPro"/>
</dbReference>
<dbReference type="PRINTS" id="PR01441">
    <property type="entry name" value="CELLSNTHASEC"/>
</dbReference>
<dbReference type="PROSITE" id="PS50005">
    <property type="entry name" value="TPR"/>
    <property type="match status" value="1"/>
</dbReference>
<evidence type="ECO:0000259" key="11">
    <source>
        <dbReference type="Pfam" id="PF05420"/>
    </source>
</evidence>
<evidence type="ECO:0000256" key="3">
    <source>
        <dbReference type="ARBA" id="ARBA00005886"/>
    </source>
</evidence>
<comment type="subcellular location">
    <subcellularLocation>
        <location evidence="1">Cell outer membrane</location>
        <topology evidence="1">Peripheral membrane protein</topology>
    </subcellularLocation>
</comment>
<evidence type="ECO:0000256" key="2">
    <source>
        <dbReference type="ARBA" id="ARBA00005186"/>
    </source>
</evidence>
<evidence type="ECO:0000256" key="10">
    <source>
        <dbReference type="PROSITE-ProRule" id="PRU00339"/>
    </source>
</evidence>
<evidence type="ECO:0000313" key="12">
    <source>
        <dbReference type="EMBL" id="MBB2205539.1"/>
    </source>
</evidence>
<keyword evidence="5" id="KW-0677">Repeat</keyword>
<accession>A0A7W4PRJ4</accession>
<keyword evidence="7" id="KW-0135">Cellulose biosynthesis</keyword>
<dbReference type="InterPro" id="IPR051012">
    <property type="entry name" value="CellSynth/LPSAsmb/PSIAsmb"/>
</dbReference>
<dbReference type="Gene3D" id="1.25.40.10">
    <property type="entry name" value="Tetratricopeptide repeat domain"/>
    <property type="match status" value="4"/>
</dbReference>
<evidence type="ECO:0000256" key="6">
    <source>
        <dbReference type="ARBA" id="ARBA00022803"/>
    </source>
</evidence>
<dbReference type="Pfam" id="PF14559">
    <property type="entry name" value="TPR_19"/>
    <property type="match status" value="3"/>
</dbReference>
<dbReference type="GO" id="GO:0009279">
    <property type="term" value="C:cell outer membrane"/>
    <property type="evidence" value="ECO:0007669"/>
    <property type="project" value="UniProtKB-SubCell"/>
</dbReference>
<keyword evidence="8" id="KW-0472">Membrane</keyword>
<feature type="repeat" description="TPR" evidence="10">
    <location>
        <begin position="313"/>
        <end position="346"/>
    </location>
</feature>
<dbReference type="SMART" id="SM00028">
    <property type="entry name" value="TPR"/>
    <property type="match status" value="5"/>
</dbReference>
<dbReference type="SUPFAM" id="SSF48452">
    <property type="entry name" value="TPR-like"/>
    <property type="match status" value="3"/>
</dbReference>
<dbReference type="EMBL" id="JABEQK010000007">
    <property type="protein sequence ID" value="MBB2205539.1"/>
    <property type="molecule type" value="Genomic_DNA"/>
</dbReference>
<evidence type="ECO:0000256" key="4">
    <source>
        <dbReference type="ARBA" id="ARBA00022729"/>
    </source>
</evidence>
<sequence>MRLLVLAGGPLLAVQAQVPAQAQAQSPQQAPGAGAGVVPILIQRAQYWYDHGWYDQAQQALAQARQLAPRDPKVIALSGQWALHMGDTGSARQAAMTLHEMAPTAPETVRLEESLRVQGTSQKALDAVRALVRDGHTAAAASGYRQLFPSGPPPQYALEYYQTLAGAVGYRDQGQEGLRNLVAADPNNVPAQIAYAQVLTWRESTRAGGLSRLRRLDGIPGLSAENRAALRQDWRTALAWLPPTPDSVPYFDEWLAQNPDDTEVRGLRAKAEAARTDPAVLERTQGYHDLEAGSLSTADRHFSNALATAPNDSDALGGLGLVRMRQGRMDEAHDLLQHAIQANPADAARWRDAMNGAQVAVAYGQVRSLMEQGHYDAAQTQLDSMLARDPTQTGLLSLEAEIFRRRGNLPRAEALYRQVLQGQPDNVGAVQGLYQILRSSGRTAEAESLAPRLRRLSPTFEQQMAGADLLARADRTVNLDDRIGLLRQAMDAQPRDPWLRLHLAQALLQAGSQADARDVMSPLLASDRRASAAELQAGIFFANQNGDFATVRQLLDRLPPGARTPDIRRIAEDVEYQQQIADAPVDLPEARLYFLQMARRGHDPDGARGRMIAEALLKRNDRAGAVQILQVFFDASAPPTARQRLAYAGLALRMQDRQFARRMLDGITTTGLAPDDLAAMREIQTGMAVMAADQLNEQGRQADAYDALQPALSASQPSPAARLALARLYQSANQPATALSVARAVVDRNPDDLDARLAVVRLALQLDDMDEATDQLRAMTAQAPADPRIWLASAAIHHAGGNWTASLGDLARARDLRHQQLGGQQPGSAQMMDDGGVLAGNPFRDRASATAAVDPRDSQDPILRSIDSEVASTTQAYAPFVDVGPVFRGRSGTGLNQLTEGDLPIAGAFTLGGGRLTASITPTALSSGSGNMNYLEGLREVGTAALTGDYGAALGRFHAVGVGTDLAYARDWLRVDIGSSPLGFRTTNLLGEIEVSPQITSQMRIRLTAERRAVNDSVVAYSGLRDPLTGVTWGGVTRNRATGQLEYGDALMNFYARGGFAYLQGHDTPDNIEYEAGAGGSVSVYKDTLQEVHLGVDMTWFRYNNNQYAFTLGNGGYFSPQTFFSLLVPVRYAGHSGKWVWKAGASLGYQSYRSRSALFYPTSNLLQAVLDARDPTGALVPGVSSSGLVGGANASVSYQVSPALRVAGDFLYQKAGPWNETTAGVSVHYSFMGPP</sequence>
<name>A0A7W4PRJ4_9PROT</name>
<keyword evidence="4" id="KW-0732">Signal</keyword>
<dbReference type="InterPro" id="IPR011990">
    <property type="entry name" value="TPR-like_helical_dom_sf"/>
</dbReference>
<dbReference type="Proteomes" id="UP000540556">
    <property type="component" value="Unassembled WGS sequence"/>
</dbReference>
<dbReference type="PANTHER" id="PTHR45586:SF1">
    <property type="entry name" value="LIPOPOLYSACCHARIDE ASSEMBLY PROTEIN B"/>
    <property type="match status" value="1"/>
</dbReference>
<gene>
    <name evidence="12" type="ORF">HLH27_10980</name>
</gene>